<reference evidence="7 8" key="1">
    <citation type="submission" date="2018-09" db="EMBL/GenBank/DDBJ databases">
        <title>Genomic Encyclopedia of Archaeal and Bacterial Type Strains, Phase II (KMG-II): from individual species to whole genera.</title>
        <authorList>
            <person name="Goeker M."/>
        </authorList>
    </citation>
    <scope>NUCLEOTIDE SEQUENCE [LARGE SCALE GENOMIC DNA]</scope>
    <source>
        <strain evidence="7 8">DSM 11458</strain>
    </source>
</reference>
<dbReference type="GO" id="GO:0019265">
    <property type="term" value="P:glycine biosynthetic process, by transamination of glyoxylate"/>
    <property type="evidence" value="ECO:0007669"/>
    <property type="project" value="TreeGrafter"/>
</dbReference>
<gene>
    <name evidence="7" type="ORF">C8N30_0466</name>
</gene>
<proteinExistence type="inferred from homology"/>
<dbReference type="OrthoDB" id="389074at2"/>
<dbReference type="Gene3D" id="3.40.640.10">
    <property type="entry name" value="Type I PLP-dependent aspartate aminotransferase-like (Major domain)"/>
    <property type="match status" value="1"/>
</dbReference>
<comment type="caution">
    <text evidence="7">The sequence shown here is derived from an EMBL/GenBank/DDBJ whole genome shotgun (WGS) entry which is preliminary data.</text>
</comment>
<evidence type="ECO:0000259" key="6">
    <source>
        <dbReference type="Pfam" id="PF00266"/>
    </source>
</evidence>
<protein>
    <submittedName>
        <fullName evidence="7">Alanine-glyoxylate transaminase/serine-glyoxylate transaminase/serine-pyruvate transaminase</fullName>
    </submittedName>
</protein>
<evidence type="ECO:0000256" key="4">
    <source>
        <dbReference type="PIRSR" id="PIRSR000524-1"/>
    </source>
</evidence>
<evidence type="ECO:0000256" key="1">
    <source>
        <dbReference type="ARBA" id="ARBA00001933"/>
    </source>
</evidence>
<dbReference type="Gene3D" id="3.90.1150.10">
    <property type="entry name" value="Aspartate Aminotransferase, domain 1"/>
    <property type="match status" value="1"/>
</dbReference>
<organism evidence="7 8">
    <name type="scientific">Sulfitobacter guttiformis</name>
    <dbReference type="NCBI Taxonomy" id="74349"/>
    <lineage>
        <taxon>Bacteria</taxon>
        <taxon>Pseudomonadati</taxon>
        <taxon>Pseudomonadota</taxon>
        <taxon>Alphaproteobacteria</taxon>
        <taxon>Rhodobacterales</taxon>
        <taxon>Roseobacteraceae</taxon>
        <taxon>Sulfitobacter</taxon>
    </lineage>
</organism>
<feature type="modified residue" description="N6-(pyridoxal phosphate)lysine" evidence="5">
    <location>
        <position position="202"/>
    </location>
</feature>
<sequence>MTRTPNLSHGRGYLAIPGPSVMPEAVLQAMHRPAPNIYAGELVDMMPGIMADLKRVARTKHYAAIYIGNGHAAWEAALSNVIAPGEHVLVPATGRFGHGFGDMATGIGAQVQILEFGKSSPMDLDVIAAALAADEDHKIKAVLAVHVDTSSSVLNDIKGVRGVLEATGHPALLMADCIASLGCDRFEMDDWGVDVMVTGCQKGLMVPPGCSFVFFNERAQKVREAMPRVSRYWDWIPRSTATEFWMYFNGTAPTHHLYGLRTALDMIHDEGIENVWARHGVLARAIWAACDAWGAGGDLRMNIADPSCRSTAVTSLRLNGNDGTRLRNWVEQELGLTLGIGLGMAEVGDPARDAFFRLGHMGHVNGQMIMGLLGSIQAGLSALGIAHGRGALDAAADVIAGGEADGLSAPSSDTVDAVMNDPTCCGHGQ</sequence>
<dbReference type="InterPro" id="IPR015421">
    <property type="entry name" value="PyrdxlP-dep_Trfase_major"/>
</dbReference>
<dbReference type="GO" id="GO:0004760">
    <property type="term" value="F:L-serine-pyruvate transaminase activity"/>
    <property type="evidence" value="ECO:0007669"/>
    <property type="project" value="TreeGrafter"/>
</dbReference>
<evidence type="ECO:0000313" key="7">
    <source>
        <dbReference type="EMBL" id="RKE95920.1"/>
    </source>
</evidence>
<comment type="cofactor">
    <cofactor evidence="1 5">
        <name>pyridoxal 5'-phosphate</name>
        <dbReference type="ChEBI" id="CHEBI:597326"/>
    </cofactor>
</comment>
<keyword evidence="7" id="KW-0670">Pyruvate</keyword>
<dbReference type="Pfam" id="PF00266">
    <property type="entry name" value="Aminotran_5"/>
    <property type="match status" value="1"/>
</dbReference>
<accession>A0A420DNY9</accession>
<dbReference type="STRING" id="1443111.Z949_2435"/>
<dbReference type="EMBL" id="RAQK01000001">
    <property type="protein sequence ID" value="RKE95920.1"/>
    <property type="molecule type" value="Genomic_DNA"/>
</dbReference>
<dbReference type="FunFam" id="3.90.1150.10:FF:000204">
    <property type="entry name" value="Hypothetical aminotransferase"/>
    <property type="match status" value="1"/>
</dbReference>
<comment type="similarity">
    <text evidence="2">Belongs to the class-V pyridoxal-phosphate-dependent aminotransferase family.</text>
</comment>
<keyword evidence="3 5" id="KW-0663">Pyridoxal phosphate</keyword>
<evidence type="ECO:0000256" key="2">
    <source>
        <dbReference type="ARBA" id="ARBA00009236"/>
    </source>
</evidence>
<dbReference type="InterPro" id="IPR015422">
    <property type="entry name" value="PyrdxlP-dep_Trfase_small"/>
</dbReference>
<dbReference type="PIRSF" id="PIRSF000524">
    <property type="entry name" value="SPT"/>
    <property type="match status" value="1"/>
</dbReference>
<dbReference type="InterPro" id="IPR015424">
    <property type="entry name" value="PyrdxlP-dep_Trfase"/>
</dbReference>
<dbReference type="PANTHER" id="PTHR21152">
    <property type="entry name" value="AMINOTRANSFERASE CLASS V"/>
    <property type="match status" value="1"/>
</dbReference>
<dbReference type="InterPro" id="IPR000192">
    <property type="entry name" value="Aminotrans_V_dom"/>
</dbReference>
<dbReference type="AlphaFoldDB" id="A0A420DNY9"/>
<evidence type="ECO:0000256" key="5">
    <source>
        <dbReference type="PIRSR" id="PIRSR000524-50"/>
    </source>
</evidence>
<evidence type="ECO:0000313" key="8">
    <source>
        <dbReference type="Proteomes" id="UP000284407"/>
    </source>
</evidence>
<keyword evidence="8" id="KW-1185">Reference proteome</keyword>
<dbReference type="InterPro" id="IPR024169">
    <property type="entry name" value="SP_NH2Trfase/AEP_transaminase"/>
</dbReference>
<feature type="domain" description="Aminotransferase class V" evidence="6">
    <location>
        <begin position="44"/>
        <end position="335"/>
    </location>
</feature>
<feature type="binding site" evidence="4">
    <location>
        <position position="357"/>
    </location>
    <ligand>
        <name>substrate</name>
    </ligand>
</feature>
<dbReference type="RefSeq" id="WP_025062875.1">
    <property type="nucleotide sequence ID" value="NZ_RAQK01000001.1"/>
</dbReference>
<dbReference type="GO" id="GO:0008453">
    <property type="term" value="F:alanine-glyoxylate transaminase activity"/>
    <property type="evidence" value="ECO:0007669"/>
    <property type="project" value="TreeGrafter"/>
</dbReference>
<dbReference type="PANTHER" id="PTHR21152:SF40">
    <property type="entry name" value="ALANINE--GLYOXYLATE AMINOTRANSFERASE"/>
    <property type="match status" value="1"/>
</dbReference>
<dbReference type="Proteomes" id="UP000284407">
    <property type="component" value="Unassembled WGS sequence"/>
</dbReference>
<name>A0A420DNY9_9RHOB</name>
<dbReference type="SUPFAM" id="SSF53383">
    <property type="entry name" value="PLP-dependent transferases"/>
    <property type="match status" value="1"/>
</dbReference>
<evidence type="ECO:0000256" key="3">
    <source>
        <dbReference type="ARBA" id="ARBA00022898"/>
    </source>
</evidence>